<keyword evidence="2" id="KW-1185">Reference proteome</keyword>
<protein>
    <submittedName>
        <fullName evidence="1">Uncharacterized protein</fullName>
    </submittedName>
</protein>
<proteinExistence type="predicted"/>
<dbReference type="EMBL" id="JARQWQ010000068">
    <property type="protein sequence ID" value="KAK2554611.1"/>
    <property type="molecule type" value="Genomic_DNA"/>
</dbReference>
<dbReference type="GO" id="GO:0006289">
    <property type="term" value="P:nucleotide-excision repair"/>
    <property type="evidence" value="ECO:0007669"/>
    <property type="project" value="TreeGrafter"/>
</dbReference>
<comment type="caution">
    <text evidence="1">The sequence shown here is derived from an EMBL/GenBank/DDBJ whole genome shotgun (WGS) entry which is preliminary data.</text>
</comment>
<dbReference type="PANTHER" id="PTHR16798">
    <property type="entry name" value="FANCONI ANEMIA GROUP C PROTEIN FANCC"/>
    <property type="match status" value="1"/>
</dbReference>
<accession>A0AAD9UYI4</accession>
<evidence type="ECO:0000313" key="2">
    <source>
        <dbReference type="Proteomes" id="UP001249851"/>
    </source>
</evidence>
<sequence length="230" mass="26147">MARRKFCRRLQQHSKSPSSFLKDLERAIAEAADNSQLILQKFPSVGKLLGELFKNTTVLLSDEVFQMVVRCSLAMAYCSGMQGRNSKKAKKWVIMQLRCATTPVLPNSNLIEFGEYWGFTGQECMEMMVDKLASSICHDLEVMKNFTWNSDEKECYPHKPVSGQCLRELSEFCLPLVNCPQAKPLPRACAENPELFTLSMNILSWSKEAINEFLEVFLHIVQFFSGISAL</sequence>
<gene>
    <name evidence="1" type="ORF">P5673_023841</name>
</gene>
<reference evidence="1" key="2">
    <citation type="journal article" date="2023" name="Science">
        <title>Genomic signatures of disease resistance in endangered staghorn corals.</title>
        <authorList>
            <person name="Vollmer S.V."/>
            <person name="Selwyn J.D."/>
            <person name="Despard B.A."/>
            <person name="Roesel C.L."/>
        </authorList>
    </citation>
    <scope>NUCLEOTIDE SEQUENCE</scope>
    <source>
        <strain evidence="1">K2</strain>
    </source>
</reference>
<dbReference type="PANTHER" id="PTHR16798:SF0">
    <property type="entry name" value="FANCONI ANEMIA GROUP C PROTEIN"/>
    <property type="match status" value="1"/>
</dbReference>
<dbReference type="GO" id="GO:0034599">
    <property type="term" value="P:cellular response to oxidative stress"/>
    <property type="evidence" value="ECO:0007669"/>
    <property type="project" value="TreeGrafter"/>
</dbReference>
<dbReference type="InterPro" id="IPR000686">
    <property type="entry name" value="FANCC"/>
</dbReference>
<dbReference type="AlphaFoldDB" id="A0AAD9UYI4"/>
<name>A0AAD9UYI4_ACRCE</name>
<dbReference type="GO" id="GO:0043240">
    <property type="term" value="C:Fanconi anaemia nuclear complex"/>
    <property type="evidence" value="ECO:0007669"/>
    <property type="project" value="InterPro"/>
</dbReference>
<evidence type="ECO:0000313" key="1">
    <source>
        <dbReference type="EMBL" id="KAK2554611.1"/>
    </source>
</evidence>
<dbReference type="Pfam" id="PF02106">
    <property type="entry name" value="Fanconi_C"/>
    <property type="match status" value="1"/>
</dbReference>
<dbReference type="GO" id="GO:0036297">
    <property type="term" value="P:interstrand cross-link repair"/>
    <property type="evidence" value="ECO:0007669"/>
    <property type="project" value="InterPro"/>
</dbReference>
<organism evidence="1 2">
    <name type="scientific">Acropora cervicornis</name>
    <name type="common">Staghorn coral</name>
    <dbReference type="NCBI Taxonomy" id="6130"/>
    <lineage>
        <taxon>Eukaryota</taxon>
        <taxon>Metazoa</taxon>
        <taxon>Cnidaria</taxon>
        <taxon>Anthozoa</taxon>
        <taxon>Hexacorallia</taxon>
        <taxon>Scleractinia</taxon>
        <taxon>Astrocoeniina</taxon>
        <taxon>Acroporidae</taxon>
        <taxon>Acropora</taxon>
    </lineage>
</organism>
<reference evidence="1" key="1">
    <citation type="journal article" date="2023" name="G3 (Bethesda)">
        <title>Whole genome assembly and annotation of the endangered Caribbean coral Acropora cervicornis.</title>
        <authorList>
            <person name="Selwyn J.D."/>
            <person name="Vollmer S.V."/>
        </authorList>
    </citation>
    <scope>NUCLEOTIDE SEQUENCE</scope>
    <source>
        <strain evidence="1">K2</strain>
    </source>
</reference>
<dbReference type="Proteomes" id="UP001249851">
    <property type="component" value="Unassembled WGS sequence"/>
</dbReference>